<dbReference type="Pfam" id="PF21159">
    <property type="entry name" value="FlgK_2nd"/>
    <property type="match status" value="1"/>
</dbReference>
<sequence>MGTNVLNIGQSALAAAQMGITTTGHNIANSSTPGYSRQVLVQSANAPQNLGGSFVGQGVTISQIQRQYNQFIGQQVNSSQTSLNQVSAYAGQIQQINNLVADPTAGVTPALQDFFKSVQNLSSSPNGTAGAAARQAVISNGQALANRFTSLQGRMDQIRTDVNGEIAGAVSSINAYSTQLAALNETIAKSQSSTGSPPNDLLDQRDLLVTELSKLTKVTVIPQDNKYNVFIGNGQPIVLGGTVNQLQVSVSATDPNRSEVAYTSNGNVTQIPENGLPGGKLGGLFDFRANTLDPAQSAIGRVAVSIASAFNQQHALGQDLNGQMGGNFFNIAQPVNTPGAGNTTSALVTSKIVDASALSTSDYRLQITAPGTYKVTRLSDGQVTNSTSQPVVVDGVSMEFPQPPAAQPAAGDEFLIKPTSNAANSLAVAISDPNKLAVASPVSSVAPTTNTGSGKISSGNFDSLAASASTSATATISPVKTDNSFKSSTLTPAVTLTYSGGSLTGFPAGQIVSVTNAGVTTNYPPPATVPYTSGAQISVAGMSFAIKDGAAPPSNGDQFSLAPATPVASTKLTYNSATNTLSGFPATANVTVTNGNSVTTYPAGSNIPFTAGSTISFSGASFTVTGSPANGDVFNITPNTNGTGDNRNALALATIQTKNLLVGNTTTIQGAYAQFVSLVGNKTAELQVTRASETKMLSQAVAAQQSESGVNLDEEAANLLRYQQAYQAAGKLMQIASQLFDALLTLGR</sequence>
<dbReference type="InterPro" id="IPR053927">
    <property type="entry name" value="FlgK_helical"/>
</dbReference>
<dbReference type="PANTHER" id="PTHR30033">
    <property type="entry name" value="FLAGELLAR HOOK-ASSOCIATED PROTEIN 1"/>
    <property type="match status" value="1"/>
</dbReference>
<gene>
    <name evidence="12" type="primary">flgK</name>
    <name evidence="12" type="ORF">H8K47_06650</name>
</gene>
<comment type="similarity">
    <text evidence="3">Belongs to the flagella basal body rod proteins family.</text>
</comment>
<organism evidence="12 13">
    <name type="scientific">Undibacterium rugosum</name>
    <dbReference type="NCBI Taxonomy" id="2762291"/>
    <lineage>
        <taxon>Bacteria</taxon>
        <taxon>Pseudomonadati</taxon>
        <taxon>Pseudomonadota</taxon>
        <taxon>Betaproteobacteria</taxon>
        <taxon>Burkholderiales</taxon>
        <taxon>Oxalobacteraceae</taxon>
        <taxon>Undibacterium</taxon>
    </lineage>
</organism>
<evidence type="ECO:0000259" key="11">
    <source>
        <dbReference type="Pfam" id="PF22638"/>
    </source>
</evidence>
<evidence type="ECO:0000256" key="5">
    <source>
        <dbReference type="ARBA" id="ARBA00022525"/>
    </source>
</evidence>
<dbReference type="InterPro" id="IPR049119">
    <property type="entry name" value="FlgK_D2-like"/>
</dbReference>
<dbReference type="Pfam" id="PF00460">
    <property type="entry name" value="Flg_bb_rod"/>
    <property type="match status" value="1"/>
</dbReference>
<dbReference type="GO" id="GO:0044780">
    <property type="term" value="P:bacterial-type flagellum assembly"/>
    <property type="evidence" value="ECO:0007669"/>
    <property type="project" value="InterPro"/>
</dbReference>
<evidence type="ECO:0000259" key="10">
    <source>
        <dbReference type="Pfam" id="PF21159"/>
    </source>
</evidence>
<dbReference type="InterPro" id="IPR010930">
    <property type="entry name" value="Flg_bb/hook_C_dom"/>
</dbReference>
<name>A0A923I287_9BURK</name>
<dbReference type="Pfam" id="PF22638">
    <property type="entry name" value="FlgK_D1"/>
    <property type="match status" value="1"/>
</dbReference>
<dbReference type="GO" id="GO:0005576">
    <property type="term" value="C:extracellular region"/>
    <property type="evidence" value="ECO:0007669"/>
    <property type="project" value="UniProtKB-SubCell"/>
</dbReference>
<dbReference type="EMBL" id="JACOGG010000005">
    <property type="protein sequence ID" value="MBC3935035.1"/>
    <property type="molecule type" value="Genomic_DNA"/>
</dbReference>
<comment type="caution">
    <text evidence="12">The sequence shown here is derived from an EMBL/GenBank/DDBJ whole genome shotgun (WGS) entry which is preliminary data.</text>
</comment>
<dbReference type="InterPro" id="IPR001444">
    <property type="entry name" value="Flag_bb_rod_N"/>
</dbReference>
<accession>A0A923I287</accession>
<dbReference type="InterPro" id="IPR002371">
    <property type="entry name" value="FlgK"/>
</dbReference>
<dbReference type="Pfam" id="PF06429">
    <property type="entry name" value="Flg_bbr_C"/>
    <property type="match status" value="1"/>
</dbReference>
<keyword evidence="6" id="KW-0975">Bacterial flagellum</keyword>
<feature type="domain" description="Flagellar hook-associated protein 1 D3" evidence="10">
    <location>
        <begin position="565"/>
        <end position="637"/>
    </location>
</feature>
<proteinExistence type="inferred from homology"/>
<protein>
    <recommendedName>
        <fullName evidence="4">Flagellar hook-associated protein 1</fullName>
    </recommendedName>
</protein>
<comment type="subcellular location">
    <subcellularLocation>
        <location evidence="1">Bacterial flagellum</location>
    </subcellularLocation>
    <subcellularLocation>
        <location evidence="2">Secreted</location>
    </subcellularLocation>
</comment>
<dbReference type="NCBIfam" id="TIGR02492">
    <property type="entry name" value="flgK_ends"/>
    <property type="match status" value="1"/>
</dbReference>
<feature type="domain" description="Flagellar hook-associated protein 1 D2-like" evidence="9">
    <location>
        <begin position="340"/>
        <end position="418"/>
    </location>
</feature>
<dbReference type="Pfam" id="PF21158">
    <property type="entry name" value="flgK_1st_1"/>
    <property type="match status" value="1"/>
</dbReference>
<evidence type="ECO:0000256" key="6">
    <source>
        <dbReference type="ARBA" id="ARBA00023143"/>
    </source>
</evidence>
<dbReference type="InterPro" id="IPR049474">
    <property type="entry name" value="FlgK_D3"/>
</dbReference>
<evidence type="ECO:0000313" key="12">
    <source>
        <dbReference type="EMBL" id="MBC3935035.1"/>
    </source>
</evidence>
<keyword evidence="13" id="KW-1185">Reference proteome</keyword>
<dbReference type="PANTHER" id="PTHR30033:SF1">
    <property type="entry name" value="FLAGELLAR HOOK-ASSOCIATED PROTEIN 1"/>
    <property type="match status" value="1"/>
</dbReference>
<keyword evidence="12" id="KW-0969">Cilium</keyword>
<reference evidence="12" key="1">
    <citation type="submission" date="2020-08" db="EMBL/GenBank/DDBJ databases">
        <title>Novel species isolated from subtropical streams in China.</title>
        <authorList>
            <person name="Lu H."/>
        </authorList>
    </citation>
    <scope>NUCLEOTIDE SEQUENCE</scope>
    <source>
        <strain evidence="12">CY7W</strain>
    </source>
</reference>
<dbReference type="PRINTS" id="PR01005">
    <property type="entry name" value="FLGHOOKAP1"/>
</dbReference>
<evidence type="ECO:0000256" key="1">
    <source>
        <dbReference type="ARBA" id="ARBA00004365"/>
    </source>
</evidence>
<evidence type="ECO:0000256" key="3">
    <source>
        <dbReference type="ARBA" id="ARBA00009677"/>
    </source>
</evidence>
<dbReference type="GO" id="GO:0005198">
    <property type="term" value="F:structural molecule activity"/>
    <property type="evidence" value="ECO:0007669"/>
    <property type="project" value="InterPro"/>
</dbReference>
<dbReference type="GO" id="GO:0009424">
    <property type="term" value="C:bacterial-type flagellum hook"/>
    <property type="evidence" value="ECO:0007669"/>
    <property type="project" value="InterPro"/>
</dbReference>
<evidence type="ECO:0000256" key="4">
    <source>
        <dbReference type="ARBA" id="ARBA00016244"/>
    </source>
</evidence>
<evidence type="ECO:0000256" key="2">
    <source>
        <dbReference type="ARBA" id="ARBA00004613"/>
    </source>
</evidence>
<evidence type="ECO:0000259" key="9">
    <source>
        <dbReference type="Pfam" id="PF21158"/>
    </source>
</evidence>
<keyword evidence="12" id="KW-0966">Cell projection</keyword>
<evidence type="ECO:0000259" key="8">
    <source>
        <dbReference type="Pfam" id="PF06429"/>
    </source>
</evidence>
<evidence type="ECO:0000313" key="13">
    <source>
        <dbReference type="Proteomes" id="UP000612361"/>
    </source>
</evidence>
<dbReference type="AlphaFoldDB" id="A0A923I287"/>
<keyword evidence="12" id="KW-0282">Flagellum</keyword>
<dbReference type="Proteomes" id="UP000612361">
    <property type="component" value="Unassembled WGS sequence"/>
</dbReference>
<evidence type="ECO:0000259" key="7">
    <source>
        <dbReference type="Pfam" id="PF00460"/>
    </source>
</evidence>
<feature type="domain" description="Flagellar hook-associated protein FlgK helical" evidence="11">
    <location>
        <begin position="94"/>
        <end position="329"/>
    </location>
</feature>
<feature type="domain" description="Flagellar basal-body/hook protein C-terminal" evidence="8">
    <location>
        <begin position="707"/>
        <end position="746"/>
    </location>
</feature>
<dbReference type="SUPFAM" id="SSF64518">
    <property type="entry name" value="Phase 1 flagellin"/>
    <property type="match status" value="2"/>
</dbReference>
<feature type="domain" description="Flagellar basal body rod protein N-terminal" evidence="7">
    <location>
        <begin position="6"/>
        <end position="35"/>
    </location>
</feature>
<keyword evidence="5" id="KW-0964">Secreted</keyword>
<dbReference type="RefSeq" id="WP_186880624.1">
    <property type="nucleotide sequence ID" value="NZ_JACOGG010000005.1"/>
</dbReference>